<name>A0A1A6GKL4_NEOLE</name>
<dbReference type="OrthoDB" id="15356at2759"/>
<keyword evidence="2" id="KW-1185">Reference proteome</keyword>
<reference evidence="1 2" key="1">
    <citation type="submission" date="2016-06" db="EMBL/GenBank/DDBJ databases">
        <title>The Draft Genome Sequence and Annotation of the Desert Woodrat Neotoma lepida.</title>
        <authorList>
            <person name="Campbell M."/>
            <person name="Oakeson K.F."/>
            <person name="Yandell M."/>
            <person name="Halpert J.R."/>
            <person name="Dearing D."/>
        </authorList>
    </citation>
    <scope>NUCLEOTIDE SEQUENCE [LARGE SCALE GENOMIC DNA]</scope>
    <source>
        <strain evidence="1">417</strain>
        <tissue evidence="1">Liver</tissue>
    </source>
</reference>
<accession>A0A1A6GKL4</accession>
<dbReference type="Proteomes" id="UP000092124">
    <property type="component" value="Unassembled WGS sequence"/>
</dbReference>
<protein>
    <submittedName>
        <fullName evidence="1">Uncharacterized protein</fullName>
    </submittedName>
</protein>
<proteinExistence type="predicted"/>
<gene>
    <name evidence="1" type="ORF">A6R68_04655</name>
</gene>
<comment type="caution">
    <text evidence="1">The sequence shown here is derived from an EMBL/GenBank/DDBJ whole genome shotgun (WGS) entry which is preliminary data.</text>
</comment>
<evidence type="ECO:0000313" key="1">
    <source>
        <dbReference type="EMBL" id="OBS66813.1"/>
    </source>
</evidence>
<organism evidence="1 2">
    <name type="scientific">Neotoma lepida</name>
    <name type="common">Desert woodrat</name>
    <dbReference type="NCBI Taxonomy" id="56216"/>
    <lineage>
        <taxon>Eukaryota</taxon>
        <taxon>Metazoa</taxon>
        <taxon>Chordata</taxon>
        <taxon>Craniata</taxon>
        <taxon>Vertebrata</taxon>
        <taxon>Euteleostomi</taxon>
        <taxon>Mammalia</taxon>
        <taxon>Eutheria</taxon>
        <taxon>Euarchontoglires</taxon>
        <taxon>Glires</taxon>
        <taxon>Rodentia</taxon>
        <taxon>Myomorpha</taxon>
        <taxon>Muroidea</taxon>
        <taxon>Cricetidae</taxon>
        <taxon>Neotominae</taxon>
        <taxon>Neotoma</taxon>
    </lineage>
</organism>
<sequence length="96" mass="10158">MAFTLYSAAGSPAVLEHHLEERFFKNSGWGTEQGLDCSPHTVGTHTGGVVHHHLRSDFPFAEVGAEGTGRYPAAGSLVSTLDLQAWDPAVSSLSPP</sequence>
<dbReference type="EMBL" id="LZPO01087182">
    <property type="protein sequence ID" value="OBS66813.1"/>
    <property type="molecule type" value="Genomic_DNA"/>
</dbReference>
<dbReference type="AlphaFoldDB" id="A0A1A6GKL4"/>
<evidence type="ECO:0000313" key="2">
    <source>
        <dbReference type="Proteomes" id="UP000092124"/>
    </source>
</evidence>